<dbReference type="Proteomes" id="UP000474630">
    <property type="component" value="Chromosome"/>
</dbReference>
<sequence>MNILKRLLTVVLFTTFTSFLFAQTIGIKAGYTLSDLLLKEDGESVSDEFDMRSGFHIGPTFEWGIGEGAGIETALLITTKGVKTNESELFEGIAYSSKSKVNLWYLDIPVFGKLYADVNKSRIYGMLGPYFGIGLSGKTKVEEKGGTESFNEEWNIVWGPDEDDDLKRLGLGLAVGGGVEINSFLFEFTAHFALNNISPQTDYDMVARNRSFMFSVGYKFHK</sequence>
<organism evidence="2 3">
    <name type="scientific">Draconibacterium halophilum</name>
    <dbReference type="NCBI Taxonomy" id="2706887"/>
    <lineage>
        <taxon>Bacteria</taxon>
        <taxon>Pseudomonadati</taxon>
        <taxon>Bacteroidota</taxon>
        <taxon>Bacteroidia</taxon>
        <taxon>Marinilabiliales</taxon>
        <taxon>Prolixibacteraceae</taxon>
        <taxon>Draconibacterium</taxon>
    </lineage>
</organism>
<reference evidence="2 3" key="1">
    <citation type="submission" date="2020-02" db="EMBL/GenBank/DDBJ databases">
        <title>Genome sequencing for Draconibacterium sp. strain M1.</title>
        <authorList>
            <person name="Park S.-J."/>
        </authorList>
    </citation>
    <scope>NUCLEOTIDE SEQUENCE [LARGE SCALE GENOMIC DNA]</scope>
    <source>
        <strain evidence="2 3">M1</strain>
    </source>
</reference>
<proteinExistence type="predicted"/>
<dbReference type="Pfam" id="PF13568">
    <property type="entry name" value="OMP_b-brl_2"/>
    <property type="match status" value="1"/>
</dbReference>
<dbReference type="AlphaFoldDB" id="A0A6C0RBD2"/>
<dbReference type="InterPro" id="IPR011250">
    <property type="entry name" value="OMP/PagP_B-barrel"/>
</dbReference>
<evidence type="ECO:0000259" key="1">
    <source>
        <dbReference type="Pfam" id="PF13568"/>
    </source>
</evidence>
<feature type="domain" description="Outer membrane protein beta-barrel" evidence="1">
    <location>
        <begin position="21"/>
        <end position="197"/>
    </location>
</feature>
<dbReference type="SUPFAM" id="SSF56925">
    <property type="entry name" value="OMPA-like"/>
    <property type="match status" value="1"/>
</dbReference>
<dbReference type="KEGG" id="drc:G0Q07_08455"/>
<keyword evidence="3" id="KW-1185">Reference proteome</keyword>
<dbReference type="RefSeq" id="WP_163345675.1">
    <property type="nucleotide sequence ID" value="NZ_CP048409.1"/>
</dbReference>
<evidence type="ECO:0000313" key="3">
    <source>
        <dbReference type="Proteomes" id="UP000474630"/>
    </source>
</evidence>
<protein>
    <submittedName>
        <fullName evidence="2">PorT family protein</fullName>
    </submittedName>
</protein>
<name>A0A6C0RBD2_9BACT</name>
<evidence type="ECO:0000313" key="2">
    <source>
        <dbReference type="EMBL" id="QIA07754.1"/>
    </source>
</evidence>
<gene>
    <name evidence="2" type="ORF">G0Q07_08455</name>
</gene>
<dbReference type="EMBL" id="CP048409">
    <property type="protein sequence ID" value="QIA07754.1"/>
    <property type="molecule type" value="Genomic_DNA"/>
</dbReference>
<accession>A0A6C0RBD2</accession>
<dbReference type="InterPro" id="IPR025665">
    <property type="entry name" value="Beta-barrel_OMP_2"/>
</dbReference>